<dbReference type="HOGENOM" id="CLU_3098165_0_0_7"/>
<comment type="caution">
    <text evidence="1">The sequence shown here is derived from an EMBL/GenBank/DDBJ whole genome shotgun (WGS) entry which is preliminary data.</text>
</comment>
<evidence type="ECO:0000313" key="2">
    <source>
        <dbReference type="Proteomes" id="UP000003676"/>
    </source>
</evidence>
<accession>B6WXJ0</accession>
<gene>
    <name evidence="1" type="ORF">DESPIG_02817</name>
</gene>
<name>B6WXJ0_9BACT</name>
<organism evidence="1 2">
    <name type="scientific">Desulfovibrio piger ATCC 29098</name>
    <dbReference type="NCBI Taxonomy" id="411464"/>
    <lineage>
        <taxon>Bacteria</taxon>
        <taxon>Pseudomonadati</taxon>
        <taxon>Thermodesulfobacteriota</taxon>
        <taxon>Desulfovibrionia</taxon>
        <taxon>Desulfovibrionales</taxon>
        <taxon>Desulfovibrionaceae</taxon>
        <taxon>Desulfovibrio</taxon>
    </lineage>
</organism>
<reference evidence="1 2" key="1">
    <citation type="submission" date="2008-10" db="EMBL/GenBank/DDBJ databases">
        <title>Draft genome sequence of Desulvovibrio piger (ATCC 29098).</title>
        <authorList>
            <person name="Sudarsanam P."/>
            <person name="Ley R."/>
            <person name="Guruge J."/>
            <person name="Turnbaugh P.J."/>
            <person name="Mahowald M."/>
            <person name="Liep D."/>
            <person name="Gordon J."/>
        </authorList>
    </citation>
    <scope>NUCLEOTIDE SEQUENCE [LARGE SCALE GENOMIC DNA]</scope>
    <source>
        <strain evidence="1 2">ATCC 29098</strain>
    </source>
</reference>
<protein>
    <submittedName>
        <fullName evidence="1">Uncharacterized protein</fullName>
    </submittedName>
</protein>
<dbReference type="EMBL" id="ABXU01000082">
    <property type="protein sequence ID" value="EEB32299.1"/>
    <property type="molecule type" value="Genomic_DNA"/>
</dbReference>
<proteinExistence type="predicted"/>
<evidence type="ECO:0000313" key="1">
    <source>
        <dbReference type="EMBL" id="EEB32299.1"/>
    </source>
</evidence>
<dbReference type="Proteomes" id="UP000003676">
    <property type="component" value="Unassembled WGS sequence"/>
</dbReference>
<dbReference type="AlphaFoldDB" id="B6WXJ0"/>
<sequence length="51" mass="5451">MSSAGACANTSKPVVENSFHLTDMRISGPAPSRCGLEVRLLFFSFSFAILS</sequence>
<reference evidence="1 2" key="2">
    <citation type="submission" date="2008-10" db="EMBL/GenBank/DDBJ databases">
        <authorList>
            <person name="Fulton L."/>
            <person name="Clifton S."/>
            <person name="Fulton B."/>
            <person name="Xu J."/>
            <person name="Minx P."/>
            <person name="Pepin K.H."/>
            <person name="Johnson M."/>
            <person name="Bhonagiri V."/>
            <person name="Nash W.E."/>
            <person name="Mardis E.R."/>
            <person name="Wilson R.K."/>
        </authorList>
    </citation>
    <scope>NUCLEOTIDE SEQUENCE [LARGE SCALE GENOMIC DNA]</scope>
    <source>
        <strain evidence="1 2">ATCC 29098</strain>
    </source>
</reference>